<evidence type="ECO:0000313" key="2">
    <source>
        <dbReference type="Proteomes" id="UP001230188"/>
    </source>
</evidence>
<sequence length="96" mass="10152">MRQRAVDLVLAFGVGVGAAAALTIHLRHETLSFGRVASRKTEEVPSSSSSFDALYAMPERKPNAFAAQAASVWDSGVAGVRETLKDIFEDQESGGG</sequence>
<name>A0AAD7UC67_9STRA</name>
<accession>A0AAD7UC67</accession>
<gene>
    <name evidence="1" type="ORF">CTAYLR_006323</name>
</gene>
<dbReference type="EMBL" id="JAQMWT010000464">
    <property type="protein sequence ID" value="KAJ8600979.1"/>
    <property type="molecule type" value="Genomic_DNA"/>
</dbReference>
<protein>
    <submittedName>
        <fullName evidence="1">Uncharacterized protein</fullName>
    </submittedName>
</protein>
<evidence type="ECO:0000313" key="1">
    <source>
        <dbReference type="EMBL" id="KAJ8600979.1"/>
    </source>
</evidence>
<reference evidence="1" key="1">
    <citation type="submission" date="2023-01" db="EMBL/GenBank/DDBJ databases">
        <title>Metagenome sequencing of chrysophaentin producing Chrysophaeum taylorii.</title>
        <authorList>
            <person name="Davison J."/>
            <person name="Bewley C."/>
        </authorList>
    </citation>
    <scope>NUCLEOTIDE SEQUENCE</scope>
    <source>
        <strain evidence="1">NIES-1699</strain>
    </source>
</reference>
<organism evidence="1 2">
    <name type="scientific">Chrysophaeum taylorii</name>
    <dbReference type="NCBI Taxonomy" id="2483200"/>
    <lineage>
        <taxon>Eukaryota</taxon>
        <taxon>Sar</taxon>
        <taxon>Stramenopiles</taxon>
        <taxon>Ochrophyta</taxon>
        <taxon>Pelagophyceae</taxon>
        <taxon>Pelagomonadales</taxon>
        <taxon>Pelagomonadaceae</taxon>
        <taxon>Chrysophaeum</taxon>
    </lineage>
</organism>
<keyword evidence="2" id="KW-1185">Reference proteome</keyword>
<comment type="caution">
    <text evidence="1">The sequence shown here is derived from an EMBL/GenBank/DDBJ whole genome shotgun (WGS) entry which is preliminary data.</text>
</comment>
<dbReference type="Proteomes" id="UP001230188">
    <property type="component" value="Unassembled WGS sequence"/>
</dbReference>
<proteinExistence type="predicted"/>
<dbReference type="AlphaFoldDB" id="A0AAD7UC67"/>